<comment type="caution">
    <text evidence="1">The sequence shown here is derived from an EMBL/GenBank/DDBJ whole genome shotgun (WGS) entry which is preliminary data.</text>
</comment>
<dbReference type="InterPro" id="IPR059179">
    <property type="entry name" value="MLKL-like_MCAfunc"/>
</dbReference>
<reference evidence="1" key="1">
    <citation type="submission" date="2023-03" db="EMBL/GenBank/DDBJ databases">
        <title>Massive genome expansion in bonnet fungi (Mycena s.s.) driven by repeated elements and novel gene families across ecological guilds.</title>
        <authorList>
            <consortium name="Lawrence Berkeley National Laboratory"/>
            <person name="Harder C.B."/>
            <person name="Miyauchi S."/>
            <person name="Viragh M."/>
            <person name="Kuo A."/>
            <person name="Thoen E."/>
            <person name="Andreopoulos B."/>
            <person name="Lu D."/>
            <person name="Skrede I."/>
            <person name="Drula E."/>
            <person name="Henrissat B."/>
            <person name="Morin E."/>
            <person name="Kohler A."/>
            <person name="Barry K."/>
            <person name="LaButti K."/>
            <person name="Morin E."/>
            <person name="Salamov A."/>
            <person name="Lipzen A."/>
            <person name="Mereny Z."/>
            <person name="Hegedus B."/>
            <person name="Baldrian P."/>
            <person name="Stursova M."/>
            <person name="Weitz H."/>
            <person name="Taylor A."/>
            <person name="Grigoriev I.V."/>
            <person name="Nagy L.G."/>
            <person name="Martin F."/>
            <person name="Kauserud H."/>
        </authorList>
    </citation>
    <scope>NUCLEOTIDE SEQUENCE</scope>
    <source>
        <strain evidence="1">CBHHK067</strain>
    </source>
</reference>
<keyword evidence="2" id="KW-1185">Reference proteome</keyword>
<dbReference type="Proteomes" id="UP001221757">
    <property type="component" value="Unassembled WGS sequence"/>
</dbReference>
<sequence length="160" mass="18126">MMIFNAKAITAGAESLPFPYVKGVFGTAVFFLETVERLQKNRENMKELCADTMEIITIVRDRILAHTDTAAIQFKAQCEELESFLTDLVEAVTSRQRRPRGFSAVGKEILKSGNTTDKIVRWCNRLRDVRSNFMLMTTMDTNFKVDKVLTVILPSTNLLA</sequence>
<organism evidence="1 2">
    <name type="scientific">Mycena rosella</name>
    <name type="common">Pink bonnet</name>
    <name type="synonym">Agaricus rosellus</name>
    <dbReference type="NCBI Taxonomy" id="1033263"/>
    <lineage>
        <taxon>Eukaryota</taxon>
        <taxon>Fungi</taxon>
        <taxon>Dikarya</taxon>
        <taxon>Basidiomycota</taxon>
        <taxon>Agaricomycotina</taxon>
        <taxon>Agaricomycetes</taxon>
        <taxon>Agaricomycetidae</taxon>
        <taxon>Agaricales</taxon>
        <taxon>Marasmiineae</taxon>
        <taxon>Mycenaceae</taxon>
        <taxon>Mycena</taxon>
    </lineage>
</organism>
<evidence type="ECO:0000313" key="2">
    <source>
        <dbReference type="Proteomes" id="UP001221757"/>
    </source>
</evidence>
<dbReference type="AlphaFoldDB" id="A0AAD7GRJ8"/>
<evidence type="ECO:0000313" key="1">
    <source>
        <dbReference type="EMBL" id="KAJ7703681.1"/>
    </source>
</evidence>
<dbReference type="CDD" id="cd21037">
    <property type="entry name" value="MLKL_NTD"/>
    <property type="match status" value="1"/>
</dbReference>
<dbReference type="EMBL" id="JARKIE010000012">
    <property type="protein sequence ID" value="KAJ7703681.1"/>
    <property type="molecule type" value="Genomic_DNA"/>
</dbReference>
<gene>
    <name evidence="1" type="ORF">B0H17DRAFT_1194168</name>
</gene>
<proteinExistence type="predicted"/>
<name>A0AAD7GRJ8_MYCRO</name>
<accession>A0AAD7GRJ8</accession>
<protein>
    <submittedName>
        <fullName evidence="1">Uncharacterized protein</fullName>
    </submittedName>
</protein>